<evidence type="ECO:0000259" key="2">
    <source>
        <dbReference type="Pfam" id="PF10208"/>
    </source>
</evidence>
<evidence type="ECO:0000256" key="1">
    <source>
        <dbReference type="SAM" id="MobiDB-lite"/>
    </source>
</evidence>
<proteinExistence type="predicted"/>
<dbReference type="PANTHER" id="PTHR33428">
    <property type="entry name" value="CHLOROPHYLLASE-2, CHLOROPLASTIC"/>
    <property type="match status" value="1"/>
</dbReference>
<keyword evidence="4" id="KW-1185">Reference proteome</keyword>
<dbReference type="InterPro" id="IPR029058">
    <property type="entry name" value="AB_hydrolase_fold"/>
</dbReference>
<dbReference type="GO" id="GO:0015996">
    <property type="term" value="P:chlorophyll catabolic process"/>
    <property type="evidence" value="ECO:0007669"/>
    <property type="project" value="TreeGrafter"/>
</dbReference>
<dbReference type="SUPFAM" id="SSF53474">
    <property type="entry name" value="alpha/beta-Hydrolases"/>
    <property type="match status" value="1"/>
</dbReference>
<accession>A0A150GHC9</accession>
<dbReference type="PANTHER" id="PTHR33428:SF14">
    <property type="entry name" value="CARBOXYLESTERASE TYPE B DOMAIN-CONTAINING PROTEIN"/>
    <property type="match status" value="1"/>
</dbReference>
<dbReference type="Gene3D" id="1.10.720.30">
    <property type="entry name" value="SAP domain"/>
    <property type="match status" value="1"/>
</dbReference>
<dbReference type="EMBL" id="LSYV01000023">
    <property type="protein sequence ID" value="KXZ49234.1"/>
    <property type="molecule type" value="Genomic_DNA"/>
</dbReference>
<gene>
    <name evidence="3" type="ORF">GPECTOR_22g826</name>
</gene>
<feature type="compositionally biased region" description="Low complexity" evidence="1">
    <location>
        <begin position="271"/>
        <end position="289"/>
    </location>
</feature>
<protein>
    <recommendedName>
        <fullName evidence="2">ARMET C-terminal domain-containing protein</fullName>
    </recommendedName>
</protein>
<dbReference type="Proteomes" id="UP000075714">
    <property type="component" value="Unassembled WGS sequence"/>
</dbReference>
<dbReference type="OrthoDB" id="2093222at2759"/>
<comment type="caution">
    <text evidence="3">The sequence shown here is derived from an EMBL/GenBank/DDBJ whole genome shotgun (WGS) entry which is preliminary data.</text>
</comment>
<dbReference type="Gene3D" id="3.40.50.1820">
    <property type="entry name" value="alpha/beta hydrolase"/>
    <property type="match status" value="1"/>
</dbReference>
<dbReference type="GO" id="GO:0047746">
    <property type="term" value="F:chlorophyllase activity"/>
    <property type="evidence" value="ECO:0007669"/>
    <property type="project" value="TreeGrafter"/>
</dbReference>
<evidence type="ECO:0000313" key="4">
    <source>
        <dbReference type="Proteomes" id="UP000075714"/>
    </source>
</evidence>
<dbReference type="STRING" id="33097.A0A150GHC9"/>
<dbReference type="Pfam" id="PF10208">
    <property type="entry name" value="ARMET_C"/>
    <property type="match status" value="1"/>
</dbReference>
<name>A0A150GHC9_GONPE</name>
<dbReference type="SUPFAM" id="SSF68906">
    <property type="entry name" value="SAP domain"/>
    <property type="match status" value="1"/>
</dbReference>
<organism evidence="3 4">
    <name type="scientific">Gonium pectorale</name>
    <name type="common">Green alga</name>
    <dbReference type="NCBI Taxonomy" id="33097"/>
    <lineage>
        <taxon>Eukaryota</taxon>
        <taxon>Viridiplantae</taxon>
        <taxon>Chlorophyta</taxon>
        <taxon>core chlorophytes</taxon>
        <taxon>Chlorophyceae</taxon>
        <taxon>CS clade</taxon>
        <taxon>Chlamydomonadales</taxon>
        <taxon>Volvocaceae</taxon>
        <taxon>Gonium</taxon>
    </lineage>
</organism>
<reference evidence="4" key="1">
    <citation type="journal article" date="2016" name="Nat. Commun.">
        <title>The Gonium pectorale genome demonstrates co-option of cell cycle regulation during the evolution of multicellularity.</title>
        <authorList>
            <person name="Hanschen E.R."/>
            <person name="Marriage T.N."/>
            <person name="Ferris P.J."/>
            <person name="Hamaji T."/>
            <person name="Toyoda A."/>
            <person name="Fujiyama A."/>
            <person name="Neme R."/>
            <person name="Noguchi H."/>
            <person name="Minakuchi Y."/>
            <person name="Suzuki M."/>
            <person name="Kawai-Toyooka H."/>
            <person name="Smith D.R."/>
            <person name="Sparks H."/>
            <person name="Anderson J."/>
            <person name="Bakaric R."/>
            <person name="Luria V."/>
            <person name="Karger A."/>
            <person name="Kirschner M.W."/>
            <person name="Durand P.M."/>
            <person name="Michod R.E."/>
            <person name="Nozaki H."/>
            <person name="Olson B.J."/>
        </authorList>
    </citation>
    <scope>NUCLEOTIDE SEQUENCE [LARGE SCALE GENOMIC DNA]</scope>
    <source>
        <strain evidence="4">NIES-2863</strain>
    </source>
</reference>
<evidence type="ECO:0000313" key="3">
    <source>
        <dbReference type="EMBL" id="KXZ49234.1"/>
    </source>
</evidence>
<feature type="domain" description="ARMET C-terminal" evidence="2">
    <location>
        <begin position="323"/>
        <end position="357"/>
    </location>
</feature>
<feature type="region of interest" description="Disordered" evidence="1">
    <location>
        <begin position="235"/>
        <end position="316"/>
    </location>
</feature>
<feature type="compositionally biased region" description="Low complexity" evidence="1">
    <location>
        <begin position="238"/>
        <end position="259"/>
    </location>
</feature>
<dbReference type="InterPro" id="IPR019345">
    <property type="entry name" value="ARMET_C"/>
</dbReference>
<dbReference type="InterPro" id="IPR036361">
    <property type="entry name" value="SAP_dom_sf"/>
</dbReference>
<dbReference type="AlphaFoldDB" id="A0A150GHC9"/>
<sequence>MSYANDLASWGLAVALYDLPEIVDDMVMVSTLGSILDTCTRDPRVSPHVDARAILLAGHSRGGKLSVLTAASDPRVKGLALLDPVDVTAMTPMGPGYPSALPAMRIACGPPRRMPALVVGAARNTDVIPADANYKRFVSSCPGMCWSLELQGAGHLQFLDSRVELLSMFVESGPVPDEVVRTASKAALLAWALELAVPLARGEAVSAQQVQDQLQQTTEVIKRLTPVASAIKGFEQLGGSTPRSASASTGSATGAVRSTPGSGQREGGGPQDASASSGAGASQSAAAGSAAGGSSAGSTSHAAGSGGSATGSQRSSVWKYDELMTKRAKELKAILVERGVDCSDCFEKADLAKRIMERC</sequence>